<keyword evidence="2" id="KW-0238">DNA-binding</keyword>
<evidence type="ECO:0000256" key="1">
    <source>
        <dbReference type="ARBA" id="ARBA00023015"/>
    </source>
</evidence>
<dbReference type="InterPro" id="IPR018060">
    <property type="entry name" value="HTH_AraC"/>
</dbReference>
<dbReference type="PANTHER" id="PTHR46796:SF6">
    <property type="entry name" value="ARAC SUBFAMILY"/>
    <property type="match status" value="1"/>
</dbReference>
<proteinExistence type="predicted"/>
<dbReference type="RefSeq" id="WP_218474862.1">
    <property type="nucleotide sequence ID" value="NZ_BAABJN010000001.1"/>
</dbReference>
<gene>
    <name evidence="5" type="ORF">KV110_08340</name>
</gene>
<dbReference type="Proteomes" id="UP000694257">
    <property type="component" value="Chromosome"/>
</dbReference>
<accession>A0ABX8RTY0</accession>
<dbReference type="PROSITE" id="PS01124">
    <property type="entry name" value="HTH_ARAC_FAMILY_2"/>
    <property type="match status" value="1"/>
</dbReference>
<protein>
    <submittedName>
        <fullName evidence="5">Helix-turn-helix domain-containing protein</fullName>
    </submittedName>
</protein>
<reference evidence="5 6" key="1">
    <citation type="submission" date="2021-07" db="EMBL/GenBank/DDBJ databases">
        <title>Whole Genome Sequence of Nocardia Iowensis.</title>
        <authorList>
            <person name="Lamm A."/>
            <person name="Collins-Fairclough A.M."/>
            <person name="Bunk B."/>
            <person name="Sproer C."/>
        </authorList>
    </citation>
    <scope>NUCLEOTIDE SEQUENCE [LARGE SCALE GENOMIC DNA]</scope>
    <source>
        <strain evidence="5 6">NRRL 5646</strain>
    </source>
</reference>
<dbReference type="EMBL" id="CP078145">
    <property type="protein sequence ID" value="QXN93100.1"/>
    <property type="molecule type" value="Genomic_DNA"/>
</dbReference>
<keyword evidence="6" id="KW-1185">Reference proteome</keyword>
<keyword evidence="3" id="KW-0804">Transcription</keyword>
<evidence type="ECO:0000256" key="2">
    <source>
        <dbReference type="ARBA" id="ARBA00023125"/>
    </source>
</evidence>
<dbReference type="InterPro" id="IPR035418">
    <property type="entry name" value="AraC-bd_2"/>
</dbReference>
<dbReference type="Pfam" id="PF12833">
    <property type="entry name" value="HTH_18"/>
    <property type="match status" value="1"/>
</dbReference>
<dbReference type="SMART" id="SM00342">
    <property type="entry name" value="HTH_ARAC"/>
    <property type="match status" value="1"/>
</dbReference>
<evidence type="ECO:0000256" key="3">
    <source>
        <dbReference type="ARBA" id="ARBA00023163"/>
    </source>
</evidence>
<dbReference type="PANTHER" id="PTHR46796">
    <property type="entry name" value="HTH-TYPE TRANSCRIPTIONAL ACTIVATOR RHAS-RELATED"/>
    <property type="match status" value="1"/>
</dbReference>
<keyword evidence="1" id="KW-0805">Transcription regulation</keyword>
<evidence type="ECO:0000313" key="6">
    <source>
        <dbReference type="Proteomes" id="UP000694257"/>
    </source>
</evidence>
<name>A0ABX8RTY0_NOCIO</name>
<evidence type="ECO:0000313" key="5">
    <source>
        <dbReference type="EMBL" id="QXN93100.1"/>
    </source>
</evidence>
<sequence>MGTKIFHAADEPVAARQEYCQHAMHELLTPIDVRFPNHDFDARIEASPVGAAEVLDVTLPAGDGFRTPQLIRRSDPEHCKLDIQVRGHLMLEQNDRQTILQPGRFAFVDMSRPCHWSCSSDIRFVALIFPRALLPIPESDIAEAAALAISTNQGVGALVSPLILQLARQGASCDGLDGTRAAAALLDLVAMAVATRLDRTDAVPVDSRRQALLACILGFIERELPNPELSPAAIAAAHHISLRNLYTLFESQQSGVSDWIRRRRLDRCRHDLLDPTMRDQPVSWIGARWGFSSPAHFARAFRTTFGTSPTEFRALQAAQSQSALADRSDP</sequence>
<feature type="domain" description="HTH araC/xylS-type" evidence="4">
    <location>
        <begin position="214"/>
        <end position="315"/>
    </location>
</feature>
<dbReference type="InterPro" id="IPR050204">
    <property type="entry name" value="AraC_XylS_family_regulators"/>
</dbReference>
<dbReference type="Pfam" id="PF14525">
    <property type="entry name" value="AraC_binding_2"/>
    <property type="match status" value="1"/>
</dbReference>
<organism evidence="5 6">
    <name type="scientific">Nocardia iowensis</name>
    <dbReference type="NCBI Taxonomy" id="204891"/>
    <lineage>
        <taxon>Bacteria</taxon>
        <taxon>Bacillati</taxon>
        <taxon>Actinomycetota</taxon>
        <taxon>Actinomycetes</taxon>
        <taxon>Mycobacteriales</taxon>
        <taxon>Nocardiaceae</taxon>
        <taxon>Nocardia</taxon>
    </lineage>
</organism>
<evidence type="ECO:0000259" key="4">
    <source>
        <dbReference type="PROSITE" id="PS01124"/>
    </source>
</evidence>